<dbReference type="AlphaFoldDB" id="A0A0F9N293"/>
<reference evidence="1" key="1">
    <citation type="journal article" date="2015" name="Nature">
        <title>Complex archaea that bridge the gap between prokaryotes and eukaryotes.</title>
        <authorList>
            <person name="Spang A."/>
            <person name="Saw J.H."/>
            <person name="Jorgensen S.L."/>
            <person name="Zaremba-Niedzwiedzka K."/>
            <person name="Martijn J."/>
            <person name="Lind A.E."/>
            <person name="van Eijk R."/>
            <person name="Schleper C."/>
            <person name="Guy L."/>
            <person name="Ettema T.J."/>
        </authorList>
    </citation>
    <scope>NUCLEOTIDE SEQUENCE</scope>
</reference>
<evidence type="ECO:0000313" key="1">
    <source>
        <dbReference type="EMBL" id="KKN05837.1"/>
    </source>
</evidence>
<protein>
    <submittedName>
        <fullName evidence="1">Uncharacterized protein</fullName>
    </submittedName>
</protein>
<gene>
    <name evidence="1" type="ORF">LCGC14_1083450</name>
</gene>
<proteinExistence type="predicted"/>
<sequence>MRTEMHDLDGDGVAEAPGLLVEGTRTNHFCRSGAPDCQRVGLAPGWYVLSVVGPWGWLTIDEHSDVESRTLRSPRDRWLSWPWRPWRAYGPLRAVASRSLRFAMRNAARVSVHVHAEPFAVQLEDGLFASSYIPTRDEPVTRAADSISYTVGPVEEVKR</sequence>
<comment type="caution">
    <text evidence="1">The sequence shown here is derived from an EMBL/GenBank/DDBJ whole genome shotgun (WGS) entry which is preliminary data.</text>
</comment>
<accession>A0A0F9N293</accession>
<organism evidence="1">
    <name type="scientific">marine sediment metagenome</name>
    <dbReference type="NCBI Taxonomy" id="412755"/>
    <lineage>
        <taxon>unclassified sequences</taxon>
        <taxon>metagenomes</taxon>
        <taxon>ecological metagenomes</taxon>
    </lineage>
</organism>
<dbReference type="EMBL" id="LAZR01004757">
    <property type="protein sequence ID" value="KKN05837.1"/>
    <property type="molecule type" value="Genomic_DNA"/>
</dbReference>
<name>A0A0F9N293_9ZZZZ</name>